<dbReference type="Pfam" id="PF02298">
    <property type="entry name" value="Cu_bind_like"/>
    <property type="match status" value="1"/>
</dbReference>
<reference evidence="11" key="1">
    <citation type="submission" date="2013-01" db="EMBL/GenBank/DDBJ databases">
        <title>Draft Genome Sequence of a Mulberry Tree, Morus notabilis C.K. Schneid.</title>
        <authorList>
            <person name="He N."/>
            <person name="Zhao S."/>
        </authorList>
    </citation>
    <scope>NUCLEOTIDE SEQUENCE</scope>
</reference>
<dbReference type="AlphaFoldDB" id="W9S4H6"/>
<name>W9S4H6_9ROSA</name>
<evidence type="ECO:0000313" key="11">
    <source>
        <dbReference type="Proteomes" id="UP000030645"/>
    </source>
</evidence>
<dbReference type="InterPro" id="IPR008972">
    <property type="entry name" value="Cupredoxin"/>
</dbReference>
<keyword evidence="11" id="KW-1185">Reference proteome</keyword>
<dbReference type="InterPro" id="IPR039391">
    <property type="entry name" value="Phytocyanin-like"/>
</dbReference>
<dbReference type="OrthoDB" id="1903230at2759"/>
<keyword evidence="7" id="KW-0812">Transmembrane</keyword>
<dbReference type="PROSITE" id="PS51485">
    <property type="entry name" value="PHYTOCYANIN"/>
    <property type="match status" value="1"/>
</dbReference>
<keyword evidence="7" id="KW-0472">Membrane</keyword>
<dbReference type="GO" id="GO:0005886">
    <property type="term" value="C:plasma membrane"/>
    <property type="evidence" value="ECO:0007669"/>
    <property type="project" value="TreeGrafter"/>
</dbReference>
<dbReference type="KEGG" id="mnt:21388215"/>
<evidence type="ECO:0000259" key="9">
    <source>
        <dbReference type="PROSITE" id="PS51485"/>
    </source>
</evidence>
<dbReference type="EMBL" id="KE345621">
    <property type="protein sequence ID" value="EXC10039.1"/>
    <property type="molecule type" value="Genomic_DNA"/>
</dbReference>
<evidence type="ECO:0000313" key="10">
    <source>
        <dbReference type="EMBL" id="EXC10039.1"/>
    </source>
</evidence>
<evidence type="ECO:0000256" key="1">
    <source>
        <dbReference type="ARBA" id="ARBA00022448"/>
    </source>
</evidence>
<evidence type="ECO:0000256" key="5">
    <source>
        <dbReference type="ARBA" id="ARBA00023180"/>
    </source>
</evidence>
<keyword evidence="2" id="KW-0479">Metal-binding</keyword>
<dbReference type="CDD" id="cd04216">
    <property type="entry name" value="Phytocyanin"/>
    <property type="match status" value="1"/>
</dbReference>
<feature type="transmembrane region" description="Helical" evidence="7">
    <location>
        <begin position="183"/>
        <end position="204"/>
    </location>
</feature>
<dbReference type="FunFam" id="2.60.40.420:FF:000003">
    <property type="entry name" value="Blue copper"/>
    <property type="match status" value="1"/>
</dbReference>
<sequence length="207" mass="22315">MEGSRPQWTAKASILIVIMASILLRGVSAANHTVGGVSGWDLTSNIQAWASQTTFHVGDYLVFSYTPVHDVLEVEEEDYKSCDISDPIRTYNDGETVIPLTQEGPRYFICGRQGHCSMGLKLEAHVLAANDTRRGRSPATPPNNSPSPPPQDGDGGDDDGYEPNTPPSSHAPGLTNHASPLHMIMPSVTTLLLLPVFVVMINILGCH</sequence>
<dbReference type="STRING" id="981085.W9S4H6"/>
<gene>
    <name evidence="10" type="ORF">L484_004724</name>
</gene>
<keyword evidence="8" id="KW-0732">Signal</keyword>
<feature type="signal peptide" evidence="8">
    <location>
        <begin position="1"/>
        <end position="29"/>
    </location>
</feature>
<dbReference type="GO" id="GO:0046872">
    <property type="term" value="F:metal ion binding"/>
    <property type="evidence" value="ECO:0007669"/>
    <property type="project" value="UniProtKB-KW"/>
</dbReference>
<dbReference type="PANTHER" id="PTHR33021:SF499">
    <property type="entry name" value="OS12G0150500 PROTEIN"/>
    <property type="match status" value="1"/>
</dbReference>
<dbReference type="Proteomes" id="UP000030645">
    <property type="component" value="Unassembled WGS sequence"/>
</dbReference>
<keyword evidence="5" id="KW-0325">Glycoprotein</keyword>
<dbReference type="SUPFAM" id="SSF49503">
    <property type="entry name" value="Cupredoxins"/>
    <property type="match status" value="1"/>
</dbReference>
<feature type="domain" description="Phytocyanin" evidence="9">
    <location>
        <begin position="30"/>
        <end position="128"/>
    </location>
</feature>
<evidence type="ECO:0000256" key="4">
    <source>
        <dbReference type="ARBA" id="ARBA00023008"/>
    </source>
</evidence>
<dbReference type="eggNOG" id="ENOG502S1GK">
    <property type="taxonomic scope" value="Eukaryota"/>
</dbReference>
<evidence type="ECO:0000256" key="6">
    <source>
        <dbReference type="SAM" id="MobiDB-lite"/>
    </source>
</evidence>
<keyword evidence="3" id="KW-0249">Electron transport</keyword>
<protein>
    <submittedName>
        <fullName evidence="10">Early nodulin-like protein 1</fullName>
    </submittedName>
</protein>
<keyword evidence="4" id="KW-0186">Copper</keyword>
<accession>W9S4H6</accession>
<evidence type="ECO:0000256" key="7">
    <source>
        <dbReference type="SAM" id="Phobius"/>
    </source>
</evidence>
<feature type="compositionally biased region" description="Pro residues" evidence="6">
    <location>
        <begin position="139"/>
        <end position="151"/>
    </location>
</feature>
<feature type="chain" id="PRO_5004930103" evidence="8">
    <location>
        <begin position="30"/>
        <end position="207"/>
    </location>
</feature>
<dbReference type="Gene3D" id="2.60.40.420">
    <property type="entry name" value="Cupredoxins - blue copper proteins"/>
    <property type="match status" value="1"/>
</dbReference>
<dbReference type="GO" id="GO:0009055">
    <property type="term" value="F:electron transfer activity"/>
    <property type="evidence" value="ECO:0007669"/>
    <property type="project" value="InterPro"/>
</dbReference>
<feature type="region of interest" description="Disordered" evidence="6">
    <location>
        <begin position="133"/>
        <end position="174"/>
    </location>
</feature>
<organism evidence="10 11">
    <name type="scientific">Morus notabilis</name>
    <dbReference type="NCBI Taxonomy" id="981085"/>
    <lineage>
        <taxon>Eukaryota</taxon>
        <taxon>Viridiplantae</taxon>
        <taxon>Streptophyta</taxon>
        <taxon>Embryophyta</taxon>
        <taxon>Tracheophyta</taxon>
        <taxon>Spermatophyta</taxon>
        <taxon>Magnoliopsida</taxon>
        <taxon>eudicotyledons</taxon>
        <taxon>Gunneridae</taxon>
        <taxon>Pentapetalae</taxon>
        <taxon>rosids</taxon>
        <taxon>fabids</taxon>
        <taxon>Rosales</taxon>
        <taxon>Moraceae</taxon>
        <taxon>Moreae</taxon>
        <taxon>Morus</taxon>
    </lineage>
</organism>
<keyword evidence="7" id="KW-1133">Transmembrane helix</keyword>
<dbReference type="InterPro" id="IPR003245">
    <property type="entry name" value="Phytocyanin_dom"/>
</dbReference>
<evidence type="ECO:0000256" key="8">
    <source>
        <dbReference type="SAM" id="SignalP"/>
    </source>
</evidence>
<evidence type="ECO:0000256" key="2">
    <source>
        <dbReference type="ARBA" id="ARBA00022723"/>
    </source>
</evidence>
<proteinExistence type="predicted"/>
<evidence type="ECO:0000256" key="3">
    <source>
        <dbReference type="ARBA" id="ARBA00022982"/>
    </source>
</evidence>
<dbReference type="PANTHER" id="PTHR33021">
    <property type="entry name" value="BLUE COPPER PROTEIN"/>
    <property type="match status" value="1"/>
</dbReference>
<keyword evidence="1" id="KW-0813">Transport</keyword>